<dbReference type="PIRSF" id="PIRSF026649">
    <property type="entry name" value="MsbB"/>
    <property type="match status" value="1"/>
</dbReference>
<evidence type="ECO:0000256" key="2">
    <source>
        <dbReference type="ARBA" id="ARBA00022475"/>
    </source>
</evidence>
<dbReference type="PANTHER" id="PTHR30606">
    <property type="entry name" value="LIPID A BIOSYNTHESIS LAUROYL ACYLTRANSFERASE"/>
    <property type="match status" value="1"/>
</dbReference>
<accession>A0ABW6BW53</accession>
<keyword evidence="6 8" id="KW-0012">Acyltransferase</keyword>
<evidence type="ECO:0000256" key="1">
    <source>
        <dbReference type="ARBA" id="ARBA00004533"/>
    </source>
</evidence>
<keyword evidence="7" id="KW-0812">Transmembrane</keyword>
<evidence type="ECO:0000256" key="5">
    <source>
        <dbReference type="ARBA" id="ARBA00023136"/>
    </source>
</evidence>
<evidence type="ECO:0000256" key="4">
    <source>
        <dbReference type="ARBA" id="ARBA00022679"/>
    </source>
</evidence>
<evidence type="ECO:0000256" key="3">
    <source>
        <dbReference type="ARBA" id="ARBA00022519"/>
    </source>
</evidence>
<sequence>MNKDIKIPPLYYPLWFFLKGLSLLPLPVLHVLSDFLYSVVYYIVGYRKKVVLQNLRNAFPEKSEQEIKQIAKGFYKQLADVVVETLKLSSMSAEEMRRRITFTNQYLLDDLVKQGTPVLTMGSHAANWEWVLPAGAVQFGFPTNGIYKSLHNPFFEAYMLHTRSQLGARLIEMKDTSRDFVRNRKVPRVVAMLSDQTPMRSEIQYWTTFLHQDTPFYVGAEKLSNMFGYPVLYLDVQRTSRGHYTLTFETITDGTQPKPATEDHYPITEEFARKLEATICRSPADYLWTHKRWKHKRPEGASQEAF</sequence>
<gene>
    <name evidence="8" type="ORF">ACFS7Z_16755</name>
</gene>
<dbReference type="Pfam" id="PF03279">
    <property type="entry name" value="Lip_A_acyltrans"/>
    <property type="match status" value="1"/>
</dbReference>
<protein>
    <submittedName>
        <fullName evidence="8">Lysophospholipid acyltransferase family protein</fullName>
    </submittedName>
</protein>
<organism evidence="8 9">
    <name type="scientific">Pontibacter toksunensis</name>
    <dbReference type="NCBI Taxonomy" id="1332631"/>
    <lineage>
        <taxon>Bacteria</taxon>
        <taxon>Pseudomonadati</taxon>
        <taxon>Bacteroidota</taxon>
        <taxon>Cytophagia</taxon>
        <taxon>Cytophagales</taxon>
        <taxon>Hymenobacteraceae</taxon>
        <taxon>Pontibacter</taxon>
    </lineage>
</organism>
<dbReference type="RefSeq" id="WP_377487000.1">
    <property type="nucleotide sequence ID" value="NZ_JBHUOX010000013.1"/>
</dbReference>
<proteinExistence type="predicted"/>
<name>A0ABW6BW53_9BACT</name>
<evidence type="ECO:0000313" key="9">
    <source>
        <dbReference type="Proteomes" id="UP001597641"/>
    </source>
</evidence>
<dbReference type="InterPro" id="IPR004960">
    <property type="entry name" value="LipA_acyltrans"/>
</dbReference>
<dbReference type="EMBL" id="JBHUOX010000013">
    <property type="protein sequence ID" value="MFD3002024.1"/>
    <property type="molecule type" value="Genomic_DNA"/>
</dbReference>
<evidence type="ECO:0000256" key="7">
    <source>
        <dbReference type="SAM" id="Phobius"/>
    </source>
</evidence>
<dbReference type="Proteomes" id="UP001597641">
    <property type="component" value="Unassembled WGS sequence"/>
</dbReference>
<keyword evidence="7" id="KW-1133">Transmembrane helix</keyword>
<dbReference type="PANTHER" id="PTHR30606:SF10">
    <property type="entry name" value="PHOSPHATIDYLINOSITOL MANNOSIDE ACYLTRANSFERASE"/>
    <property type="match status" value="1"/>
</dbReference>
<keyword evidence="5 7" id="KW-0472">Membrane</keyword>
<comment type="subcellular location">
    <subcellularLocation>
        <location evidence="1">Cell inner membrane</location>
    </subcellularLocation>
</comment>
<reference evidence="9" key="1">
    <citation type="journal article" date="2019" name="Int. J. Syst. Evol. Microbiol.">
        <title>The Global Catalogue of Microorganisms (GCM) 10K type strain sequencing project: providing services to taxonomists for standard genome sequencing and annotation.</title>
        <authorList>
            <consortium name="The Broad Institute Genomics Platform"/>
            <consortium name="The Broad Institute Genome Sequencing Center for Infectious Disease"/>
            <person name="Wu L."/>
            <person name="Ma J."/>
        </authorList>
    </citation>
    <scope>NUCLEOTIDE SEQUENCE [LARGE SCALE GENOMIC DNA]</scope>
    <source>
        <strain evidence="9">KCTC 23984</strain>
    </source>
</reference>
<dbReference type="CDD" id="cd07984">
    <property type="entry name" value="LPLAT_LABLAT-like"/>
    <property type="match status" value="1"/>
</dbReference>
<keyword evidence="2" id="KW-1003">Cell membrane</keyword>
<keyword evidence="4" id="KW-0808">Transferase</keyword>
<evidence type="ECO:0000313" key="8">
    <source>
        <dbReference type="EMBL" id="MFD3002024.1"/>
    </source>
</evidence>
<feature type="transmembrane region" description="Helical" evidence="7">
    <location>
        <begin position="20"/>
        <end position="44"/>
    </location>
</feature>
<comment type="caution">
    <text evidence="8">The sequence shown here is derived from an EMBL/GenBank/DDBJ whole genome shotgun (WGS) entry which is preliminary data.</text>
</comment>
<dbReference type="GO" id="GO:0016746">
    <property type="term" value="F:acyltransferase activity"/>
    <property type="evidence" value="ECO:0007669"/>
    <property type="project" value="UniProtKB-KW"/>
</dbReference>
<keyword evidence="9" id="KW-1185">Reference proteome</keyword>
<keyword evidence="3" id="KW-0997">Cell inner membrane</keyword>
<evidence type="ECO:0000256" key="6">
    <source>
        <dbReference type="ARBA" id="ARBA00023315"/>
    </source>
</evidence>